<reference evidence="10 11" key="1">
    <citation type="submission" date="2021-02" db="EMBL/GenBank/DDBJ databases">
        <title>Genome assembly of Pseudopithomyces chartarum.</title>
        <authorList>
            <person name="Jauregui R."/>
            <person name="Singh J."/>
            <person name="Voisey C."/>
        </authorList>
    </citation>
    <scope>NUCLEOTIDE SEQUENCE [LARGE SCALE GENOMIC DNA]</scope>
    <source>
        <strain evidence="10 11">AGR01</strain>
    </source>
</reference>
<dbReference type="EMBL" id="WVTA01000002">
    <property type="protein sequence ID" value="KAK3215774.1"/>
    <property type="molecule type" value="Genomic_DNA"/>
</dbReference>
<evidence type="ECO:0000259" key="9">
    <source>
        <dbReference type="PROSITE" id="PS50850"/>
    </source>
</evidence>
<sequence>MLSYLDGLTPTSLGCMALASVGGFLFGFDNGWWGTILGSQKFLHDYGSCEIIDGVETCNLSTSQKSAGSSVQSGGIMIACLFAVYINNLLGRRISLMLTGIISIIGVLIELTSAVGDGPARFGQFVAGKVIASIAMGLAANIVPIYLSETSAGERRGFAVTSYQNIMILGVILASGVVYASSTMTTKAAYWLPIGMQLVAPSIMIIGSPFLPESPRWLVWKGRSEEARAAARKLFATPTNNFDASEYVQTIELAIESDRADELASTWKDLFRGPDLRRLLIAVGIQSLQQAQGSSYMNNYVVSFLQSTGVTNVFPVIMGLYTLYYVAILTGHFLPDMVGRRPILMSTGAFCATTLITVSILVVAFSSPPEAVQKASIALIFLWQIGFGIQSPLIWIVTAESAPTRNRERVQAIAVFFGFGVSLLIASVSPYIQDAGHGNLGGKIGFIWGAFSVVTIVWVYFMVPEMRGFTIEQLDFLFDSGVPTRRFAGYKFDLAEGQSVGESTEAIEENMNKDDVKATVKATTNPVATPGSVPAVKKGPRKRGPKKKKDPPPAPTATPKQEQKYAQAIRDFVPLAEHIAGVPDNAIKLPEWFEVALERVIWVRDSFAGKLQQSKTKANSASDERHKYFIDVLRIVKKTLQPLIPEWSSKPARFRAKPAVVNEQNKTTPQVQNFFHPLEVYETSAAFEAAPDVEVPPSVGPLYTIEDPVESMHEALFALSTLLGDLSRLREEIAELWKQYEAGKWELSAVSVATDIAIALARTFEEPVIPLVAKYGGITVLHMEFFAAFCQSLSHDSEARQKMGDDYNYKVYDIADFFFMNVTMNMVACIHANPGNRDPGAYNGMYGFFDEEANVQGLGFRRRYARDKQAVLEMVNDAYFWGRSSNFIEDHLARGIAETRGTFTGRQTHPNVPLWLNFTGNSCFFVGDPPTDALGYWKNFCLTLGMSATSFNSNRRGGKVNTSKAGVRDMNYRGVTSHHFFPRIQAGRHGDRRLLDVEAVQKWIIDGAEGHSHHTEKEDAAELRDGMSLVHRLAHVLHSEVKDLKFNYFQLHDNCWALMTRIVDRLRIKDPEFIKKYKVDQANLPFVVGAAFSLMAGKLNLDKATTPDPYLVLFEAEQFTKFLEEGGKKGRDKGRTVVEFEERGDYGEEKEAPEAEESTEHDGKTADALAQLAMEDMAGGMDQCRPQ</sequence>
<dbReference type="InterPro" id="IPR046539">
    <property type="entry name" value="DUF6604"/>
</dbReference>
<feature type="transmembrane region" description="Helical" evidence="8">
    <location>
        <begin position="444"/>
        <end position="463"/>
    </location>
</feature>
<comment type="caution">
    <text evidence="10">The sequence shown here is derived from an EMBL/GenBank/DDBJ whole genome shotgun (WGS) entry which is preliminary data.</text>
</comment>
<dbReference type="Proteomes" id="UP001280581">
    <property type="component" value="Unassembled WGS sequence"/>
</dbReference>
<protein>
    <recommendedName>
        <fullName evidence="9">Major facilitator superfamily (MFS) profile domain-containing protein</fullName>
    </recommendedName>
</protein>
<evidence type="ECO:0000256" key="4">
    <source>
        <dbReference type="ARBA" id="ARBA00022692"/>
    </source>
</evidence>
<feature type="compositionally biased region" description="Basic residues" evidence="7">
    <location>
        <begin position="538"/>
        <end position="549"/>
    </location>
</feature>
<comment type="subcellular location">
    <subcellularLocation>
        <location evidence="1">Membrane</location>
        <topology evidence="1">Multi-pass membrane protein</topology>
    </subcellularLocation>
</comment>
<evidence type="ECO:0000256" key="3">
    <source>
        <dbReference type="ARBA" id="ARBA00022448"/>
    </source>
</evidence>
<proteinExistence type="inferred from homology"/>
<evidence type="ECO:0000256" key="6">
    <source>
        <dbReference type="ARBA" id="ARBA00023136"/>
    </source>
</evidence>
<evidence type="ECO:0000256" key="8">
    <source>
        <dbReference type="SAM" id="Phobius"/>
    </source>
</evidence>
<evidence type="ECO:0000256" key="2">
    <source>
        <dbReference type="ARBA" id="ARBA00010992"/>
    </source>
</evidence>
<feature type="transmembrane region" description="Helical" evidence="8">
    <location>
        <begin position="94"/>
        <end position="114"/>
    </location>
</feature>
<feature type="transmembrane region" description="Helical" evidence="8">
    <location>
        <begin position="159"/>
        <end position="182"/>
    </location>
</feature>
<accession>A0AAN6M717</accession>
<gene>
    <name evidence="10" type="ORF">GRF29_8g1077831</name>
</gene>
<evidence type="ECO:0000256" key="1">
    <source>
        <dbReference type="ARBA" id="ARBA00004141"/>
    </source>
</evidence>
<evidence type="ECO:0000313" key="10">
    <source>
        <dbReference type="EMBL" id="KAK3215774.1"/>
    </source>
</evidence>
<feature type="region of interest" description="Disordered" evidence="7">
    <location>
        <begin position="523"/>
        <end position="563"/>
    </location>
</feature>
<feature type="transmembrane region" description="Helical" evidence="8">
    <location>
        <begin position="410"/>
        <end position="432"/>
    </location>
</feature>
<feature type="domain" description="Major facilitator superfamily (MFS) profile" evidence="9">
    <location>
        <begin position="15"/>
        <end position="467"/>
    </location>
</feature>
<dbReference type="GO" id="GO:0016020">
    <property type="term" value="C:membrane"/>
    <property type="evidence" value="ECO:0007669"/>
    <property type="project" value="UniProtKB-SubCell"/>
</dbReference>
<comment type="similarity">
    <text evidence="2">Belongs to the major facilitator superfamily. Sugar transporter (TC 2.A.1.1) family.</text>
</comment>
<keyword evidence="6 8" id="KW-0472">Membrane</keyword>
<evidence type="ECO:0000256" key="5">
    <source>
        <dbReference type="ARBA" id="ARBA00022989"/>
    </source>
</evidence>
<feature type="transmembrane region" description="Helical" evidence="8">
    <location>
        <begin position="7"/>
        <end position="28"/>
    </location>
</feature>
<dbReference type="NCBIfam" id="TIGR00879">
    <property type="entry name" value="SP"/>
    <property type="match status" value="1"/>
</dbReference>
<keyword evidence="4 8" id="KW-0812">Transmembrane</keyword>
<dbReference type="FunFam" id="1.20.1250.20:FF:001138">
    <property type="entry name" value="Uncharacterized protein"/>
    <property type="match status" value="1"/>
</dbReference>
<dbReference type="InterPro" id="IPR005828">
    <property type="entry name" value="MFS_sugar_transport-like"/>
</dbReference>
<keyword evidence="5 8" id="KW-1133">Transmembrane helix</keyword>
<feature type="transmembrane region" description="Helical" evidence="8">
    <location>
        <begin position="126"/>
        <end position="147"/>
    </location>
</feature>
<dbReference type="PANTHER" id="PTHR48022:SF17">
    <property type="entry name" value="HEXOSE TRANSPORTER"/>
    <property type="match status" value="1"/>
</dbReference>
<evidence type="ECO:0000313" key="11">
    <source>
        <dbReference type="Proteomes" id="UP001280581"/>
    </source>
</evidence>
<dbReference type="Pfam" id="PF00083">
    <property type="entry name" value="Sugar_tr"/>
    <property type="match status" value="1"/>
</dbReference>
<dbReference type="Gene3D" id="1.20.1250.20">
    <property type="entry name" value="MFS general substrate transporter like domains"/>
    <property type="match status" value="1"/>
</dbReference>
<keyword evidence="3" id="KW-0813">Transport</keyword>
<dbReference type="SUPFAM" id="SSF103473">
    <property type="entry name" value="MFS general substrate transporter"/>
    <property type="match status" value="1"/>
</dbReference>
<evidence type="ECO:0000256" key="7">
    <source>
        <dbReference type="SAM" id="MobiDB-lite"/>
    </source>
</evidence>
<dbReference type="PROSITE" id="PS50850">
    <property type="entry name" value="MFS"/>
    <property type="match status" value="1"/>
</dbReference>
<feature type="compositionally biased region" description="Basic and acidic residues" evidence="7">
    <location>
        <begin position="1127"/>
        <end position="1165"/>
    </location>
</feature>
<dbReference type="InterPro" id="IPR020846">
    <property type="entry name" value="MFS_dom"/>
</dbReference>
<feature type="region of interest" description="Disordered" evidence="7">
    <location>
        <begin position="1127"/>
        <end position="1187"/>
    </location>
</feature>
<dbReference type="Pfam" id="PF20253">
    <property type="entry name" value="DUF6604"/>
    <property type="match status" value="1"/>
</dbReference>
<dbReference type="AlphaFoldDB" id="A0AAN6M717"/>
<feature type="transmembrane region" description="Helical" evidence="8">
    <location>
        <begin position="69"/>
        <end position="87"/>
    </location>
</feature>
<dbReference type="InterPro" id="IPR036259">
    <property type="entry name" value="MFS_trans_sf"/>
</dbReference>
<name>A0AAN6M717_9PLEO</name>
<dbReference type="InterPro" id="IPR050360">
    <property type="entry name" value="MFS_Sugar_Transporters"/>
</dbReference>
<dbReference type="GO" id="GO:0005351">
    <property type="term" value="F:carbohydrate:proton symporter activity"/>
    <property type="evidence" value="ECO:0007669"/>
    <property type="project" value="TreeGrafter"/>
</dbReference>
<feature type="transmembrane region" description="Helical" evidence="8">
    <location>
        <begin position="377"/>
        <end position="398"/>
    </location>
</feature>
<dbReference type="PANTHER" id="PTHR48022">
    <property type="entry name" value="PLASTIDIC GLUCOSE TRANSPORTER 4"/>
    <property type="match status" value="1"/>
</dbReference>
<dbReference type="InterPro" id="IPR003663">
    <property type="entry name" value="Sugar/inositol_transpt"/>
</dbReference>
<feature type="transmembrane region" description="Helical" evidence="8">
    <location>
        <begin position="343"/>
        <end position="365"/>
    </location>
</feature>
<keyword evidence="11" id="KW-1185">Reference proteome</keyword>
<feature type="transmembrane region" description="Helical" evidence="8">
    <location>
        <begin position="313"/>
        <end position="331"/>
    </location>
</feature>
<organism evidence="10 11">
    <name type="scientific">Pseudopithomyces chartarum</name>
    <dbReference type="NCBI Taxonomy" id="1892770"/>
    <lineage>
        <taxon>Eukaryota</taxon>
        <taxon>Fungi</taxon>
        <taxon>Dikarya</taxon>
        <taxon>Ascomycota</taxon>
        <taxon>Pezizomycotina</taxon>
        <taxon>Dothideomycetes</taxon>
        <taxon>Pleosporomycetidae</taxon>
        <taxon>Pleosporales</taxon>
        <taxon>Massarineae</taxon>
        <taxon>Didymosphaeriaceae</taxon>
        <taxon>Pseudopithomyces</taxon>
    </lineage>
</organism>
<feature type="transmembrane region" description="Helical" evidence="8">
    <location>
        <begin position="188"/>
        <end position="211"/>
    </location>
</feature>